<name>A0A9W9ETM9_9EURO</name>
<comment type="caution">
    <text evidence="8">The sequence shown here is derived from an EMBL/GenBank/DDBJ whole genome shotgun (WGS) entry which is preliminary data.</text>
</comment>
<reference evidence="8" key="1">
    <citation type="submission" date="2022-11" db="EMBL/GenBank/DDBJ databases">
        <authorList>
            <person name="Petersen C."/>
        </authorList>
    </citation>
    <scope>NUCLEOTIDE SEQUENCE</scope>
    <source>
        <strain evidence="8">IBT 30069</strain>
    </source>
</reference>
<evidence type="ECO:0000256" key="1">
    <source>
        <dbReference type="ARBA" id="ARBA00022723"/>
    </source>
</evidence>
<dbReference type="Pfam" id="PF00172">
    <property type="entry name" value="Zn_clus"/>
    <property type="match status" value="1"/>
</dbReference>
<dbReference type="EMBL" id="JAPQKH010000007">
    <property type="protein sequence ID" value="KAJ5087656.1"/>
    <property type="molecule type" value="Genomic_DNA"/>
</dbReference>
<protein>
    <recommendedName>
        <fullName evidence="7">Zn(2)-C6 fungal-type domain-containing protein</fullName>
    </recommendedName>
</protein>
<dbReference type="InterPro" id="IPR036864">
    <property type="entry name" value="Zn2-C6_fun-type_DNA-bd_sf"/>
</dbReference>
<dbReference type="GO" id="GO:0003677">
    <property type="term" value="F:DNA binding"/>
    <property type="evidence" value="ECO:0007669"/>
    <property type="project" value="UniProtKB-KW"/>
</dbReference>
<keyword evidence="2" id="KW-0862">Zinc</keyword>
<keyword evidence="1" id="KW-0479">Metal-binding</keyword>
<evidence type="ECO:0000256" key="3">
    <source>
        <dbReference type="ARBA" id="ARBA00023015"/>
    </source>
</evidence>
<dbReference type="SUPFAM" id="SSF57701">
    <property type="entry name" value="Zn2/Cys6 DNA-binding domain"/>
    <property type="match status" value="1"/>
</dbReference>
<dbReference type="PANTHER" id="PTHR36206">
    <property type="entry name" value="ASPERCRYPTIN BIOSYNTHESIS CLUSTER-SPECIFIC TRANSCRIPTION REGULATOR ATNN-RELATED"/>
    <property type="match status" value="1"/>
</dbReference>
<evidence type="ECO:0000259" key="7">
    <source>
        <dbReference type="PROSITE" id="PS50048"/>
    </source>
</evidence>
<dbReference type="PANTHER" id="PTHR36206:SF13">
    <property type="entry name" value="TRANSCRIPTIONAL REGULATORY PROTEIN MOC3"/>
    <property type="match status" value="1"/>
</dbReference>
<evidence type="ECO:0000256" key="6">
    <source>
        <dbReference type="ARBA" id="ARBA00023242"/>
    </source>
</evidence>
<dbReference type="GO" id="GO:0000981">
    <property type="term" value="F:DNA-binding transcription factor activity, RNA polymerase II-specific"/>
    <property type="evidence" value="ECO:0007669"/>
    <property type="project" value="InterPro"/>
</dbReference>
<feature type="domain" description="Zn(2)-C6 fungal-type" evidence="7">
    <location>
        <begin position="12"/>
        <end position="40"/>
    </location>
</feature>
<keyword evidence="6" id="KW-0539">Nucleus</keyword>
<dbReference type="PROSITE" id="PS50048">
    <property type="entry name" value="ZN2_CY6_FUNGAL_2"/>
    <property type="match status" value="1"/>
</dbReference>
<keyword evidence="3" id="KW-0805">Transcription regulation</keyword>
<organism evidence="8 9">
    <name type="scientific">Penicillium angulare</name>
    <dbReference type="NCBI Taxonomy" id="116970"/>
    <lineage>
        <taxon>Eukaryota</taxon>
        <taxon>Fungi</taxon>
        <taxon>Dikarya</taxon>
        <taxon>Ascomycota</taxon>
        <taxon>Pezizomycotina</taxon>
        <taxon>Eurotiomycetes</taxon>
        <taxon>Eurotiomycetidae</taxon>
        <taxon>Eurotiales</taxon>
        <taxon>Aspergillaceae</taxon>
        <taxon>Penicillium</taxon>
    </lineage>
</organism>
<dbReference type="SMART" id="SM00066">
    <property type="entry name" value="GAL4"/>
    <property type="match status" value="1"/>
</dbReference>
<evidence type="ECO:0000313" key="8">
    <source>
        <dbReference type="EMBL" id="KAJ5087656.1"/>
    </source>
</evidence>
<dbReference type="OrthoDB" id="2593732at2759"/>
<keyword evidence="9" id="KW-1185">Reference proteome</keyword>
<dbReference type="GO" id="GO:0008270">
    <property type="term" value="F:zinc ion binding"/>
    <property type="evidence" value="ECO:0007669"/>
    <property type="project" value="InterPro"/>
</dbReference>
<evidence type="ECO:0000256" key="2">
    <source>
        <dbReference type="ARBA" id="ARBA00022833"/>
    </source>
</evidence>
<keyword evidence="5" id="KW-0804">Transcription</keyword>
<evidence type="ECO:0000256" key="4">
    <source>
        <dbReference type="ARBA" id="ARBA00023125"/>
    </source>
</evidence>
<dbReference type="AlphaFoldDB" id="A0A9W9ETM9"/>
<dbReference type="Gene3D" id="4.10.240.10">
    <property type="entry name" value="Zn(2)-C6 fungal-type DNA-binding domain"/>
    <property type="match status" value="1"/>
</dbReference>
<gene>
    <name evidence="8" type="ORF">N7456_011272</name>
</gene>
<dbReference type="CDD" id="cd00067">
    <property type="entry name" value="GAL4"/>
    <property type="match status" value="1"/>
</dbReference>
<dbReference type="Proteomes" id="UP001149165">
    <property type="component" value="Unassembled WGS sequence"/>
</dbReference>
<evidence type="ECO:0000313" key="9">
    <source>
        <dbReference type="Proteomes" id="UP001149165"/>
    </source>
</evidence>
<dbReference type="InterPro" id="IPR001138">
    <property type="entry name" value="Zn2Cys6_DnaBD"/>
</dbReference>
<accession>A0A9W9ETM9</accession>
<evidence type="ECO:0000256" key="5">
    <source>
        <dbReference type="ARBA" id="ARBA00023163"/>
    </source>
</evidence>
<reference evidence="8" key="2">
    <citation type="journal article" date="2023" name="IMA Fungus">
        <title>Comparative genomic study of the Penicillium genus elucidates a diverse pangenome and 15 lateral gene transfer events.</title>
        <authorList>
            <person name="Petersen C."/>
            <person name="Sorensen T."/>
            <person name="Nielsen M.R."/>
            <person name="Sondergaard T.E."/>
            <person name="Sorensen J.L."/>
            <person name="Fitzpatrick D.A."/>
            <person name="Frisvad J.C."/>
            <person name="Nielsen K.L."/>
        </authorList>
    </citation>
    <scope>NUCLEOTIDE SEQUENCE</scope>
    <source>
        <strain evidence="8">IBT 30069</strain>
    </source>
</reference>
<proteinExistence type="predicted"/>
<dbReference type="InterPro" id="IPR052360">
    <property type="entry name" value="Transcr_Regulatory_Proteins"/>
</dbReference>
<dbReference type="PROSITE" id="PS00463">
    <property type="entry name" value="ZN2_CY6_FUNGAL_1"/>
    <property type="match status" value="1"/>
</dbReference>
<keyword evidence="4" id="KW-0238">DNA-binding</keyword>
<sequence length="421" mass="47529">MPRTGVKRVRTGCKTCKVRKIKCDEGKPQCQKCISTGRLCDGYEEPPPHALQRNALLRIQPSQCTWGEPRELRNLECFRQFVAPMLAGPVPAFWTDVVPQLTEREPIARHAMMALSSFFVTIGQDSPPQFEDLKFAQRHYGSAIKQMIYAKPADMDIVVTACILLIGVEFLRGHPEAAIFHTRHVMQLVKSYKPRAELQATLALFNAFILLLPGFFPEMPRPIEYKSSCGVASFNDLTQAKEALTELTSRAVELAFSREEQQRTRLSTPLSESQESIEFLEKRLNEDLDAFYAVLLGLERYDANMKRRGNRLFKARWLVCKVWANDGLAVASSYGSHEYYFLRIIDLVSEAYAEGPKYIFAIEFATILLFVIQQCRDEDISNVALGLFKDACCANPENISSSHPLCVRAKSPSDPESITSA</sequence>